<dbReference type="CDD" id="cd02979">
    <property type="entry name" value="PHOX_C"/>
    <property type="match status" value="1"/>
</dbReference>
<accession>A0A8H3INY2</accession>
<dbReference type="Gene3D" id="3.30.9.10">
    <property type="entry name" value="D-Amino Acid Oxidase, subunit A, domain 2"/>
    <property type="match status" value="1"/>
</dbReference>
<dbReference type="AlphaFoldDB" id="A0A8H3INY2"/>
<dbReference type="Gene3D" id="3.40.30.20">
    <property type="match status" value="1"/>
</dbReference>
<reference evidence="7" key="1">
    <citation type="submission" date="2021-03" db="EMBL/GenBank/DDBJ databases">
        <authorList>
            <person name="Tagirdzhanova G."/>
        </authorList>
    </citation>
    <scope>NUCLEOTIDE SEQUENCE</scope>
</reference>
<evidence type="ECO:0000259" key="5">
    <source>
        <dbReference type="Pfam" id="PF01494"/>
    </source>
</evidence>
<organism evidence="7 8">
    <name type="scientific">Gomphillus americanus</name>
    <dbReference type="NCBI Taxonomy" id="1940652"/>
    <lineage>
        <taxon>Eukaryota</taxon>
        <taxon>Fungi</taxon>
        <taxon>Dikarya</taxon>
        <taxon>Ascomycota</taxon>
        <taxon>Pezizomycotina</taxon>
        <taxon>Lecanoromycetes</taxon>
        <taxon>OSLEUM clade</taxon>
        <taxon>Ostropomycetidae</taxon>
        <taxon>Ostropales</taxon>
        <taxon>Graphidaceae</taxon>
        <taxon>Gomphilloideae</taxon>
        <taxon>Gomphillus</taxon>
    </lineage>
</organism>
<dbReference type="PRINTS" id="PR00420">
    <property type="entry name" value="RNGMNOXGNASE"/>
</dbReference>
<comment type="caution">
    <text evidence="7">The sequence shown here is derived from an EMBL/GenBank/DDBJ whole genome shotgun (WGS) entry which is preliminary data.</text>
</comment>
<evidence type="ECO:0000256" key="4">
    <source>
        <dbReference type="ARBA" id="ARBA00023002"/>
    </source>
</evidence>
<sequence length="654" mass="73181">MAMASTPAEPKESRVDVLIIGAGPAGLLMASWMARCGIQTRIVDKRGTKIYRGQADGLQSRSLEIFESFGIVDRVLKEANLMAQACIWNPNEDGILHCSNKISLNYYTPEVNRYYPRVLHQGRIERFLLDMIKEDNDLSVERGILPTSLSINEADVEDPSAYPVTVKLRKVSEEDSDGSVDDEEVVHAKYVIGTDGAHSWVRKQIHCKLEGDSKDDFWGVIDIAATTDFPDIRSLTILHSVDIGNMLMIPREKNLNRFYVQLTPTQGHGETTERFDRSKYNPQLILEAAQQILRPYKLSYSRLDWWALYQIGQRVGDRFESHNRVFLAGDAVHTHSPKAGQGMNVSLQDTYNLGWKIAHVVQGLASRSILATYEPERRAVAQELIEFDRKWAGLFSGKPIKDLMDEDGISIRELLQVFTQRDMFMKGIAIDYNTSVLVVKESINAANGDLKHDVNISSVTKSHQSQVQSNQTLAPGIKVGQRLPSASFVRQSDARPSHLLEPLLSNGRWRVLVFTGNIKDAAQSASVSKLVDSLSSPTSFLTKYTPPSSSVDSVFEVLAIHSTPIGDVSIFDFPEVFRRMDEKMGRDYWKIFADGKSEASPGVYDVLGISSRGCVVLVRPDQYVSYLGSLDDVHALDEFFAQFMLDQHAEGNKS</sequence>
<dbReference type="InterPro" id="IPR036188">
    <property type="entry name" value="FAD/NAD-bd_sf"/>
</dbReference>
<evidence type="ECO:0000313" key="8">
    <source>
        <dbReference type="Proteomes" id="UP000664169"/>
    </source>
</evidence>
<dbReference type="GO" id="GO:0071949">
    <property type="term" value="F:FAD binding"/>
    <property type="evidence" value="ECO:0007669"/>
    <property type="project" value="InterPro"/>
</dbReference>
<feature type="domain" description="FAD-binding" evidence="5">
    <location>
        <begin position="14"/>
        <end position="387"/>
    </location>
</feature>
<dbReference type="Proteomes" id="UP000664169">
    <property type="component" value="Unassembled WGS sequence"/>
</dbReference>
<evidence type="ECO:0000313" key="7">
    <source>
        <dbReference type="EMBL" id="CAF9922100.1"/>
    </source>
</evidence>
<keyword evidence="3" id="KW-0274">FAD</keyword>
<dbReference type="InterPro" id="IPR012941">
    <property type="entry name" value="Phe_hydrox_C_dim_dom"/>
</dbReference>
<name>A0A8H3INY2_9LECA</name>
<dbReference type="InterPro" id="IPR038220">
    <property type="entry name" value="PHOX_C_sf"/>
</dbReference>
<dbReference type="InterPro" id="IPR036249">
    <property type="entry name" value="Thioredoxin-like_sf"/>
</dbReference>
<dbReference type="Pfam" id="PF01494">
    <property type="entry name" value="FAD_binding_3"/>
    <property type="match status" value="1"/>
</dbReference>
<comment type="similarity">
    <text evidence="1">Belongs to the PheA/TfdB FAD monooxygenase family.</text>
</comment>
<evidence type="ECO:0000256" key="1">
    <source>
        <dbReference type="ARBA" id="ARBA00007801"/>
    </source>
</evidence>
<dbReference type="OrthoDB" id="1716816at2759"/>
<feature type="domain" description="Phenol hydroxylase-like C-terminal dimerisation" evidence="6">
    <location>
        <begin position="430"/>
        <end position="647"/>
    </location>
</feature>
<gene>
    <name evidence="7" type="ORF">GOMPHAMPRED_002492</name>
</gene>
<dbReference type="SUPFAM" id="SSF54373">
    <property type="entry name" value="FAD-linked reductases, C-terminal domain"/>
    <property type="match status" value="1"/>
</dbReference>
<evidence type="ECO:0000256" key="2">
    <source>
        <dbReference type="ARBA" id="ARBA00022630"/>
    </source>
</evidence>
<evidence type="ECO:0000256" key="3">
    <source>
        <dbReference type="ARBA" id="ARBA00022827"/>
    </source>
</evidence>
<keyword evidence="2" id="KW-0285">Flavoprotein</keyword>
<dbReference type="Gene3D" id="3.50.50.60">
    <property type="entry name" value="FAD/NAD(P)-binding domain"/>
    <property type="match status" value="1"/>
</dbReference>
<dbReference type="EMBL" id="CAJPDQ010000017">
    <property type="protein sequence ID" value="CAF9922100.1"/>
    <property type="molecule type" value="Genomic_DNA"/>
</dbReference>
<dbReference type="SUPFAM" id="SSF52833">
    <property type="entry name" value="Thioredoxin-like"/>
    <property type="match status" value="1"/>
</dbReference>
<dbReference type="InterPro" id="IPR002938">
    <property type="entry name" value="FAD-bd"/>
</dbReference>
<dbReference type="PANTHER" id="PTHR43004">
    <property type="entry name" value="TRK SYSTEM POTASSIUM UPTAKE PROTEIN"/>
    <property type="match status" value="1"/>
</dbReference>
<keyword evidence="8" id="KW-1185">Reference proteome</keyword>
<dbReference type="InterPro" id="IPR050641">
    <property type="entry name" value="RIFMO-like"/>
</dbReference>
<evidence type="ECO:0000259" key="6">
    <source>
        <dbReference type="Pfam" id="PF07976"/>
    </source>
</evidence>
<evidence type="ECO:0008006" key="9">
    <source>
        <dbReference type="Google" id="ProtNLM"/>
    </source>
</evidence>
<dbReference type="GO" id="GO:0016709">
    <property type="term" value="F:oxidoreductase activity, acting on paired donors, with incorporation or reduction of molecular oxygen, NAD(P)H as one donor, and incorporation of one atom of oxygen"/>
    <property type="evidence" value="ECO:0007669"/>
    <property type="project" value="UniProtKB-ARBA"/>
</dbReference>
<protein>
    <recommendedName>
        <fullName evidence="9">Phenol 2-monooxygenase</fullName>
    </recommendedName>
</protein>
<dbReference type="SUPFAM" id="SSF51905">
    <property type="entry name" value="FAD/NAD(P)-binding domain"/>
    <property type="match status" value="1"/>
</dbReference>
<proteinExistence type="inferred from homology"/>
<dbReference type="PANTHER" id="PTHR43004:SF20">
    <property type="entry name" value="2-MONOOXYGENASE, PUTATIVE (AFU_ORTHOLOGUE AFUA_1G13660)-RELATED"/>
    <property type="match status" value="1"/>
</dbReference>
<dbReference type="Pfam" id="PF07976">
    <property type="entry name" value="Phe_hydrox_dim"/>
    <property type="match status" value="1"/>
</dbReference>
<keyword evidence="4" id="KW-0560">Oxidoreductase</keyword>